<dbReference type="Proteomes" id="UP000771736">
    <property type="component" value="Unassembled WGS sequence"/>
</dbReference>
<comment type="caution">
    <text evidence="1">The sequence shown here is derived from an EMBL/GenBank/DDBJ whole genome shotgun (WGS) entry which is preliminary data.</text>
</comment>
<evidence type="ECO:0000313" key="1">
    <source>
        <dbReference type="EMBL" id="MBF1384560.1"/>
    </source>
</evidence>
<gene>
    <name evidence="1" type="ORF">HXN26_06900</name>
</gene>
<keyword evidence="1" id="KW-0560">Oxidoreductase</keyword>
<evidence type="ECO:0000313" key="2">
    <source>
        <dbReference type="Proteomes" id="UP000771736"/>
    </source>
</evidence>
<dbReference type="AlphaFoldDB" id="A0A930HN19"/>
<organism evidence="1 2">
    <name type="scientific">Prevotella aurantiaca</name>
    <dbReference type="NCBI Taxonomy" id="596085"/>
    <lineage>
        <taxon>Bacteria</taxon>
        <taxon>Pseudomonadati</taxon>
        <taxon>Bacteroidota</taxon>
        <taxon>Bacteroidia</taxon>
        <taxon>Bacteroidales</taxon>
        <taxon>Prevotellaceae</taxon>
        <taxon>Prevotella</taxon>
    </lineage>
</organism>
<protein>
    <submittedName>
        <fullName evidence="1">Peroxidase</fullName>
    </submittedName>
</protein>
<keyword evidence="1" id="KW-0575">Peroxidase</keyword>
<name>A0A930HN19_9BACT</name>
<proteinExistence type="predicted"/>
<reference evidence="1" key="1">
    <citation type="submission" date="2020-04" db="EMBL/GenBank/DDBJ databases">
        <title>Deep metagenomics examines the oral microbiome during advanced dental caries in children, revealing novel taxa and co-occurrences with host molecules.</title>
        <authorList>
            <person name="Baker J.L."/>
            <person name="Morton J.T."/>
            <person name="Dinis M."/>
            <person name="Alvarez R."/>
            <person name="Tran N.C."/>
            <person name="Knight R."/>
            <person name="Edlund A."/>
        </authorList>
    </citation>
    <scope>NUCLEOTIDE SEQUENCE</scope>
    <source>
        <strain evidence="1">JCVI_44_bin.5</strain>
    </source>
</reference>
<accession>A0A930HN19</accession>
<dbReference type="GO" id="GO:0004601">
    <property type="term" value="F:peroxidase activity"/>
    <property type="evidence" value="ECO:0007669"/>
    <property type="project" value="UniProtKB-KW"/>
</dbReference>
<dbReference type="RefSeq" id="WP_273159899.1">
    <property type="nucleotide sequence ID" value="NZ_CALCFI010000077.1"/>
</dbReference>
<dbReference type="EMBL" id="JABZSJ010000034">
    <property type="protein sequence ID" value="MBF1384560.1"/>
    <property type="molecule type" value="Genomic_DNA"/>
</dbReference>
<sequence length="186" mass="22119">MEILEQLKTIIENEVLNESSKDFYLREISELNKEKQQEIINLVERMEEAGFKNNLASAFSEVTEDIPQFARMTVSKELHKISRDIDANCDYADDLDDDGDWDKLFEKFKNNFSQEDAEKFLRIYTKGVVARFYDFLEEGNPRAEEDDLNWVLLETKEDGSHSERVIQGFWEDDFEEDDFDWDREED</sequence>